<comment type="function">
    <text evidence="4">Involved in cell division and chromosome segregation.</text>
</comment>
<dbReference type="HOGENOM" id="CLU_053282_0_0_9"/>
<evidence type="ECO:0000256" key="1">
    <source>
        <dbReference type="ARBA" id="ARBA00022618"/>
    </source>
</evidence>
<keyword evidence="9" id="KW-1185">Reference proteome</keyword>
<keyword evidence="3 4" id="KW-0131">Cell cycle</keyword>
<dbReference type="AlphaFoldDB" id="G4D2L5"/>
<dbReference type="PANTHER" id="PTHR37307">
    <property type="entry name" value="CELL DIVISION PROTEIN WHIA-RELATED"/>
    <property type="match status" value="1"/>
</dbReference>
<evidence type="ECO:0000259" key="5">
    <source>
        <dbReference type="Pfam" id="PF02650"/>
    </source>
</evidence>
<reference evidence="8 9" key="1">
    <citation type="submission" date="2011-06" db="EMBL/GenBank/DDBJ databases">
        <authorList>
            <person name="Muzny D."/>
            <person name="Qin X."/>
            <person name="Deng J."/>
            <person name="Jiang H."/>
            <person name="Liu Y."/>
            <person name="Qu J."/>
            <person name="Song X.-Z."/>
            <person name="Zhang L."/>
            <person name="Thornton R."/>
            <person name="Coyle M."/>
            <person name="Francisco L."/>
            <person name="Jackson L."/>
            <person name="Javaid M."/>
            <person name="Korchina V."/>
            <person name="Kovar C."/>
            <person name="Mata R."/>
            <person name="Mathew T."/>
            <person name="Ngo R."/>
            <person name="Nguyen L."/>
            <person name="Nguyen N."/>
            <person name="Okwuonu G."/>
            <person name="Ongeri F."/>
            <person name="Pham C."/>
            <person name="Simmons D."/>
            <person name="Wilczek-Boney K."/>
            <person name="Hale W."/>
            <person name="Jakkamsetti A."/>
            <person name="Pham P."/>
            <person name="Ruth R."/>
            <person name="San Lucas F."/>
            <person name="Warren J."/>
            <person name="Zhang J."/>
            <person name="Zhao Z."/>
            <person name="Zhou C."/>
            <person name="Zhu D."/>
            <person name="Lee S."/>
            <person name="Bess C."/>
            <person name="Blankenburg K."/>
            <person name="Forbes L."/>
            <person name="Fu Q."/>
            <person name="Gubbala S."/>
            <person name="Hirani K."/>
            <person name="Jayaseelan J.C."/>
            <person name="Lara F."/>
            <person name="Munidasa M."/>
            <person name="Palculict T."/>
            <person name="Patil S."/>
            <person name="Pu L.-L."/>
            <person name="Saada N."/>
            <person name="Tang L."/>
            <person name="Weissenberger G."/>
            <person name="Zhu Y."/>
            <person name="Hemphill L."/>
            <person name="Shang Y."/>
            <person name="Youmans B."/>
            <person name="Ayvaz T."/>
            <person name="Ross M."/>
            <person name="Santibanez J."/>
            <person name="Aqrawi P."/>
            <person name="Gross S."/>
            <person name="Joshi V."/>
            <person name="Fowler G."/>
            <person name="Nazareth L."/>
            <person name="Reid J."/>
            <person name="Worley K."/>
            <person name="Petrosino J."/>
            <person name="Highlander S."/>
            <person name="Gibbs R."/>
        </authorList>
    </citation>
    <scope>NUCLEOTIDE SEQUENCE [LARGE SCALE GENOMIC DNA]</scope>
    <source>
        <strain evidence="8 9">ATCC 29427</strain>
    </source>
</reference>
<dbReference type="Proteomes" id="UP000003422">
    <property type="component" value="Unassembled WGS sequence"/>
</dbReference>
<evidence type="ECO:0000256" key="4">
    <source>
        <dbReference type="HAMAP-Rule" id="MF_01420"/>
    </source>
</evidence>
<dbReference type="SUPFAM" id="SSF55608">
    <property type="entry name" value="Homing endonucleases"/>
    <property type="match status" value="1"/>
</dbReference>
<comment type="similarity">
    <text evidence="4">Belongs to the WhiA family.</text>
</comment>
<dbReference type="InterPro" id="IPR027434">
    <property type="entry name" value="Homing_endonucl"/>
</dbReference>
<dbReference type="InterPro" id="IPR003802">
    <property type="entry name" value="Sporulation_regulator_WhiA"/>
</dbReference>
<protein>
    <recommendedName>
        <fullName evidence="4">Probable cell division protein WhiA</fullName>
    </recommendedName>
</protein>
<keyword evidence="2 4" id="KW-0238">DNA-binding</keyword>
<evidence type="ECO:0000313" key="8">
    <source>
        <dbReference type="EMBL" id="EGY80228.1"/>
    </source>
</evidence>
<keyword evidence="1 4" id="KW-0132">Cell division</keyword>
<evidence type="ECO:0000259" key="6">
    <source>
        <dbReference type="Pfam" id="PF10298"/>
    </source>
</evidence>
<dbReference type="PATRIC" id="fig|997350.3.peg.623"/>
<organism evidence="8 9">
    <name type="scientific">Peptoniphilus indolicus ATCC 29427</name>
    <dbReference type="NCBI Taxonomy" id="997350"/>
    <lineage>
        <taxon>Bacteria</taxon>
        <taxon>Bacillati</taxon>
        <taxon>Bacillota</taxon>
        <taxon>Tissierellia</taxon>
        <taxon>Tissierellales</taxon>
        <taxon>Peptoniphilaceae</taxon>
        <taxon>Peptoniphilus</taxon>
    </lineage>
</organism>
<dbReference type="Gene3D" id="3.10.28.10">
    <property type="entry name" value="Homing endonucleases"/>
    <property type="match status" value="1"/>
</dbReference>
<dbReference type="RefSeq" id="WP_004820234.1">
    <property type="nucleotide sequence ID" value="NZ_JH165061.1"/>
</dbReference>
<gene>
    <name evidence="4" type="primary">whiA</name>
    <name evidence="8" type="ORF">HMPREF9129_0645</name>
</gene>
<feature type="domain" description="Sporulation regulator WhiA C-terminal" evidence="5">
    <location>
        <begin position="224"/>
        <end position="307"/>
    </location>
</feature>
<dbReference type="Pfam" id="PF14527">
    <property type="entry name" value="LAGLIDADG_WhiA"/>
    <property type="match status" value="1"/>
</dbReference>
<dbReference type="EMBL" id="AGBB01000058">
    <property type="protein sequence ID" value="EGY80228.1"/>
    <property type="molecule type" value="Genomic_DNA"/>
</dbReference>
<name>G4D2L5_9FIRM</name>
<feature type="domain" description="Sporulation transcription regulator WhiA N-terminal" evidence="6">
    <location>
        <begin position="24"/>
        <end position="96"/>
    </location>
</feature>
<dbReference type="STRING" id="997350.HMPREF9129_0645"/>
<dbReference type="Pfam" id="PF02650">
    <property type="entry name" value="HTH_WhiA"/>
    <property type="match status" value="1"/>
</dbReference>
<comment type="caution">
    <text evidence="8">The sequence shown here is derived from an EMBL/GenBank/DDBJ whole genome shotgun (WGS) entry which is preliminary data.</text>
</comment>
<dbReference type="GO" id="GO:0043937">
    <property type="term" value="P:regulation of sporulation"/>
    <property type="evidence" value="ECO:0007669"/>
    <property type="project" value="InterPro"/>
</dbReference>
<evidence type="ECO:0000256" key="2">
    <source>
        <dbReference type="ARBA" id="ARBA00023125"/>
    </source>
</evidence>
<dbReference type="InterPro" id="IPR018478">
    <property type="entry name" value="Sporu_reg_WhiA_N_dom"/>
</dbReference>
<dbReference type="GO" id="GO:0051301">
    <property type="term" value="P:cell division"/>
    <property type="evidence" value="ECO:0007669"/>
    <property type="project" value="UniProtKB-UniRule"/>
</dbReference>
<dbReference type="PANTHER" id="PTHR37307:SF1">
    <property type="entry name" value="CELL DIVISION PROTEIN WHIA-RELATED"/>
    <property type="match status" value="1"/>
</dbReference>
<sequence length="323" mass="37103">MLSFSFDVKNELARIKLNDLADIIAELSAYIRMCGALQLSGDGIRVRFNTENAAIGRRIFTFLKDFYSKDVEVKISQSRQLKKNNIYTIVLEDENACKLLFYDSEFITGENVFVQSYSPYRVIRWDSAKRAYIRAAFLGAGSISNPEKYYHLEFVSNNEEHANFVSDILNEYCLNSKVIARKEYFITYIKGAEQISDLLSLMGAQRSMLKFEDIRVYKDLNNNVNRLVNMESANLNKIVNNSVKQVIDINLIEEKLGLNSLPESLQQVARLRLEDESLSLKEIGMMLDPKIGKSGVNHRFNKIREIANEIRGEQNGYKESNIE</sequence>
<proteinExistence type="inferred from homology"/>
<accession>G4D2L5</accession>
<feature type="domain" description="WhiA LAGLIDADG-like" evidence="7">
    <location>
        <begin position="130"/>
        <end position="220"/>
    </location>
</feature>
<dbReference type="Pfam" id="PF10298">
    <property type="entry name" value="WhiA_N"/>
    <property type="match status" value="1"/>
</dbReference>
<dbReference type="HAMAP" id="MF_01420">
    <property type="entry name" value="HTH_type_WhiA"/>
    <property type="match status" value="1"/>
</dbReference>
<dbReference type="eggNOG" id="COG1481">
    <property type="taxonomic scope" value="Bacteria"/>
</dbReference>
<dbReference type="InterPro" id="IPR023054">
    <property type="entry name" value="Sporulation_regulator_WhiA_C"/>
</dbReference>
<dbReference type="InterPro" id="IPR039518">
    <property type="entry name" value="WhiA_LAGLIDADG_dom"/>
</dbReference>
<evidence type="ECO:0000313" key="9">
    <source>
        <dbReference type="Proteomes" id="UP000003422"/>
    </source>
</evidence>
<dbReference type="NCBIfam" id="TIGR00647">
    <property type="entry name" value="DNA_bind_WhiA"/>
    <property type="match status" value="1"/>
</dbReference>
<evidence type="ECO:0000256" key="3">
    <source>
        <dbReference type="ARBA" id="ARBA00023306"/>
    </source>
</evidence>
<dbReference type="GO" id="GO:0003677">
    <property type="term" value="F:DNA binding"/>
    <property type="evidence" value="ECO:0007669"/>
    <property type="project" value="UniProtKB-UniRule"/>
</dbReference>
<evidence type="ECO:0000259" key="7">
    <source>
        <dbReference type="Pfam" id="PF14527"/>
    </source>
</evidence>